<accession>A0ACC1C058</accession>
<name>A0ACC1C058_9ROSI</name>
<reference evidence="2" key="1">
    <citation type="journal article" date="2023" name="G3 (Bethesda)">
        <title>Genome assembly and association tests identify interacting loci associated with vigor, precocity, and sex in interspecific pistachio rootstocks.</title>
        <authorList>
            <person name="Palmer W."/>
            <person name="Jacygrad E."/>
            <person name="Sagayaradj S."/>
            <person name="Cavanaugh K."/>
            <person name="Han R."/>
            <person name="Bertier L."/>
            <person name="Beede B."/>
            <person name="Kafkas S."/>
            <person name="Golino D."/>
            <person name="Preece J."/>
            <person name="Michelmore R."/>
        </authorList>
    </citation>
    <scope>NUCLEOTIDE SEQUENCE [LARGE SCALE GENOMIC DNA]</scope>
</reference>
<dbReference type="Proteomes" id="UP001164250">
    <property type="component" value="Chromosome 2"/>
</dbReference>
<gene>
    <name evidence="1" type="ORF">Patl1_19237</name>
</gene>
<keyword evidence="2" id="KW-1185">Reference proteome</keyword>
<evidence type="ECO:0000313" key="1">
    <source>
        <dbReference type="EMBL" id="KAJ0105364.1"/>
    </source>
</evidence>
<sequence>MASNFSNQSGICRGRDAPPSHYLFKIKSFSLLSKAPVLNYTSDMFKAGGYQWKLSLYPNGNKSRDGEDHISIYLALAEMSSLPSGWEINVVFNFLYSISFRTNWREGRYHAMKTEWGFTKFIDLKTFHNPLNGYLIDDTCVFGAEVFVAKSTFKGECLSMTKQPASCHYYSWRLCNFSSLLDQRYNSEPFGDYNWNIILYPKGNGEARGSNVSIYLSYAQSSVPLNTKLFVKLILRVKNTRGEDLSHQSKSYICSLNFKG</sequence>
<dbReference type="EMBL" id="CM047898">
    <property type="protein sequence ID" value="KAJ0105364.1"/>
    <property type="molecule type" value="Genomic_DNA"/>
</dbReference>
<proteinExistence type="predicted"/>
<protein>
    <submittedName>
        <fullName evidence="1">Uncharacterized protein</fullName>
    </submittedName>
</protein>
<evidence type="ECO:0000313" key="2">
    <source>
        <dbReference type="Proteomes" id="UP001164250"/>
    </source>
</evidence>
<comment type="caution">
    <text evidence="1">The sequence shown here is derived from an EMBL/GenBank/DDBJ whole genome shotgun (WGS) entry which is preliminary data.</text>
</comment>
<organism evidence="1 2">
    <name type="scientific">Pistacia atlantica</name>
    <dbReference type="NCBI Taxonomy" id="434234"/>
    <lineage>
        <taxon>Eukaryota</taxon>
        <taxon>Viridiplantae</taxon>
        <taxon>Streptophyta</taxon>
        <taxon>Embryophyta</taxon>
        <taxon>Tracheophyta</taxon>
        <taxon>Spermatophyta</taxon>
        <taxon>Magnoliopsida</taxon>
        <taxon>eudicotyledons</taxon>
        <taxon>Gunneridae</taxon>
        <taxon>Pentapetalae</taxon>
        <taxon>rosids</taxon>
        <taxon>malvids</taxon>
        <taxon>Sapindales</taxon>
        <taxon>Anacardiaceae</taxon>
        <taxon>Pistacia</taxon>
    </lineage>
</organism>